<proteinExistence type="predicted"/>
<evidence type="ECO:0000313" key="1">
    <source>
        <dbReference type="EMBL" id="MED6205972.1"/>
    </source>
</evidence>
<reference evidence="1 2" key="1">
    <citation type="journal article" date="2023" name="Plants (Basel)">
        <title>Bridging the Gap: Combining Genomics and Transcriptomics Approaches to Understand Stylosanthes scabra, an Orphan Legume from the Brazilian Caatinga.</title>
        <authorList>
            <person name="Ferreira-Neto J.R.C."/>
            <person name="da Silva M.D."/>
            <person name="Binneck E."/>
            <person name="de Melo N.F."/>
            <person name="da Silva R.H."/>
            <person name="de Melo A.L.T.M."/>
            <person name="Pandolfi V."/>
            <person name="Bustamante F.O."/>
            <person name="Brasileiro-Vidal A.C."/>
            <person name="Benko-Iseppon A.M."/>
        </authorList>
    </citation>
    <scope>NUCLEOTIDE SEQUENCE [LARGE SCALE GENOMIC DNA]</scope>
    <source>
        <tissue evidence="1">Leaves</tissue>
    </source>
</reference>
<evidence type="ECO:0000313" key="2">
    <source>
        <dbReference type="Proteomes" id="UP001341840"/>
    </source>
</evidence>
<dbReference type="Proteomes" id="UP001341840">
    <property type="component" value="Unassembled WGS sequence"/>
</dbReference>
<sequence>MELGEGGLVAPSRPLFAGKLRSNKGCALEWLGFDDVMLAMVGCHTMIPISRLWMYDRDNYQRGGIKPEFFQGVDDFVKVVFNIDPYKSEGVSRYPCSKCRL</sequence>
<keyword evidence="2" id="KW-1185">Reference proteome</keyword>
<dbReference type="EMBL" id="JASCZI010241733">
    <property type="protein sequence ID" value="MED6205972.1"/>
    <property type="molecule type" value="Genomic_DNA"/>
</dbReference>
<accession>A0ABU6Y7F6</accession>
<organism evidence="1 2">
    <name type="scientific">Stylosanthes scabra</name>
    <dbReference type="NCBI Taxonomy" id="79078"/>
    <lineage>
        <taxon>Eukaryota</taxon>
        <taxon>Viridiplantae</taxon>
        <taxon>Streptophyta</taxon>
        <taxon>Embryophyta</taxon>
        <taxon>Tracheophyta</taxon>
        <taxon>Spermatophyta</taxon>
        <taxon>Magnoliopsida</taxon>
        <taxon>eudicotyledons</taxon>
        <taxon>Gunneridae</taxon>
        <taxon>Pentapetalae</taxon>
        <taxon>rosids</taxon>
        <taxon>fabids</taxon>
        <taxon>Fabales</taxon>
        <taxon>Fabaceae</taxon>
        <taxon>Papilionoideae</taxon>
        <taxon>50 kb inversion clade</taxon>
        <taxon>dalbergioids sensu lato</taxon>
        <taxon>Dalbergieae</taxon>
        <taxon>Pterocarpus clade</taxon>
        <taxon>Stylosanthes</taxon>
    </lineage>
</organism>
<protein>
    <submittedName>
        <fullName evidence="1">Uncharacterized protein</fullName>
    </submittedName>
</protein>
<comment type="caution">
    <text evidence="1">The sequence shown here is derived from an EMBL/GenBank/DDBJ whole genome shotgun (WGS) entry which is preliminary data.</text>
</comment>
<gene>
    <name evidence="1" type="ORF">PIB30_022715</name>
</gene>
<name>A0ABU6Y7F6_9FABA</name>